<dbReference type="EMBL" id="CBEP010000128">
    <property type="protein sequence ID" value="CDC05788.1"/>
    <property type="molecule type" value="Genomic_DNA"/>
</dbReference>
<gene>
    <name evidence="3" type="ORF">BN578_00012</name>
</gene>
<accession>R6N1B1</accession>
<evidence type="ECO:0000313" key="3">
    <source>
        <dbReference type="EMBL" id="CDC05788.1"/>
    </source>
</evidence>
<evidence type="ECO:0000313" key="4">
    <source>
        <dbReference type="Proteomes" id="UP000018168"/>
    </source>
</evidence>
<name>R6N1B1_9FIRM</name>
<dbReference type="AlphaFoldDB" id="R6N1B1"/>
<comment type="caution">
    <text evidence="3">The sequence shown here is derived from an EMBL/GenBank/DDBJ whole genome shotgun (WGS) entry which is preliminary data.</text>
</comment>
<dbReference type="PANTHER" id="PTHR41328">
    <property type="entry name" value="TERMINASE SMALL SUBUNIT-RELATED"/>
    <property type="match status" value="1"/>
</dbReference>
<dbReference type="InterPro" id="IPR038713">
    <property type="entry name" value="Terminase_Gp1_N_sf"/>
</dbReference>
<proteinExistence type="predicted"/>
<dbReference type="Proteomes" id="UP000018168">
    <property type="component" value="Unassembled WGS sequence"/>
</dbReference>
<dbReference type="Gene3D" id="1.10.10.1400">
    <property type="entry name" value="Terminase, small subunit, N-terminal DNA-binding domain, HTH motif"/>
    <property type="match status" value="1"/>
</dbReference>
<dbReference type="PANTHER" id="PTHR41328:SF2">
    <property type="entry name" value="TERMINASE SMALL SUBUNIT"/>
    <property type="match status" value="1"/>
</dbReference>
<dbReference type="InterPro" id="IPR005335">
    <property type="entry name" value="Terminase_ssu"/>
</dbReference>
<protein>
    <submittedName>
        <fullName evidence="3">Phage Terminase Small Subunit</fullName>
    </submittedName>
</protein>
<keyword evidence="1" id="KW-1188">Viral release from host cell</keyword>
<evidence type="ECO:0000256" key="2">
    <source>
        <dbReference type="ARBA" id="ARBA00023219"/>
    </source>
</evidence>
<reference evidence="3" key="1">
    <citation type="submission" date="2012-11" db="EMBL/GenBank/DDBJ databases">
        <title>Dependencies among metagenomic species, viruses, plasmids and units of genetic variation.</title>
        <authorList>
            <person name="Nielsen H.B."/>
            <person name="Almeida M."/>
            <person name="Juncker A.S."/>
            <person name="Rasmussen S."/>
            <person name="Li J."/>
            <person name="Sunagawa S."/>
            <person name="Plichta D."/>
            <person name="Gautier L."/>
            <person name="Le Chatelier E."/>
            <person name="Peletier E."/>
            <person name="Bonde I."/>
            <person name="Nielsen T."/>
            <person name="Manichanh C."/>
            <person name="Arumugam M."/>
            <person name="Batto J."/>
            <person name="Santos M.B.Q.D."/>
            <person name="Blom N."/>
            <person name="Borruel N."/>
            <person name="Burgdorf K.S."/>
            <person name="Boumezbeur F."/>
            <person name="Casellas F."/>
            <person name="Dore J."/>
            <person name="Guarner F."/>
            <person name="Hansen T."/>
            <person name="Hildebrand F."/>
            <person name="Kaas R.S."/>
            <person name="Kennedy S."/>
            <person name="Kristiansen K."/>
            <person name="Kultima J.R."/>
            <person name="Leonard P."/>
            <person name="Levenez F."/>
            <person name="Lund O."/>
            <person name="Moumen B."/>
            <person name="Le Paslier D."/>
            <person name="Pons N."/>
            <person name="Pedersen O."/>
            <person name="Prifti E."/>
            <person name="Qin J."/>
            <person name="Raes J."/>
            <person name="Tap J."/>
            <person name="Tims S."/>
            <person name="Ussery D.W."/>
            <person name="Yamada T."/>
            <person name="MetaHit consortium"/>
            <person name="Renault P."/>
            <person name="Sicheritz-Ponten T."/>
            <person name="Bork P."/>
            <person name="Wang J."/>
            <person name="Brunak S."/>
            <person name="Ehrlich S.D."/>
        </authorList>
    </citation>
    <scope>NUCLEOTIDE SEQUENCE [LARGE SCALE GENOMIC DNA]</scope>
</reference>
<evidence type="ECO:0000256" key="1">
    <source>
        <dbReference type="ARBA" id="ARBA00022612"/>
    </source>
</evidence>
<keyword evidence="2" id="KW-0231">Viral genome packaging</keyword>
<dbReference type="Pfam" id="PF03592">
    <property type="entry name" value="Terminase_2"/>
    <property type="match status" value="1"/>
</dbReference>
<dbReference type="GO" id="GO:0051276">
    <property type="term" value="P:chromosome organization"/>
    <property type="evidence" value="ECO:0007669"/>
    <property type="project" value="InterPro"/>
</dbReference>
<sequence length="173" mass="19189">MAKLTAKQQRFVNEYLIDLNATQAAIRAGYSEKTAFSIGTENLRKPLIQKAIQQRKQAREQRTEITQDRVIQELAAIGFARATDYAKIVPGGGVDFVSTEELTESQKAAVVSIKETQNGTEIRLADKLKALELIGKHLGMFDRNTNGIDQEIEDDPLTKSIEKVISDGGRLVE</sequence>
<dbReference type="InterPro" id="IPR052404">
    <property type="entry name" value="SPP1-like_terminase"/>
</dbReference>
<organism evidence="3 4">
    <name type="scientific">[Clostridium] leptum CAG:27</name>
    <dbReference type="NCBI Taxonomy" id="1263068"/>
    <lineage>
        <taxon>Bacteria</taxon>
        <taxon>Bacillati</taxon>
        <taxon>Bacillota</taxon>
        <taxon>Clostridia</taxon>
        <taxon>Eubacteriales</taxon>
        <taxon>Oscillospiraceae</taxon>
        <taxon>Oscillospiraceae incertae sedis</taxon>
    </lineage>
</organism>